<accession>A0A1M5M7G0</accession>
<dbReference type="AlphaFoldDB" id="A0A1M5M7G0"/>
<reference evidence="1 2" key="1">
    <citation type="submission" date="2016-11" db="EMBL/GenBank/DDBJ databases">
        <authorList>
            <person name="Jaros S."/>
            <person name="Januszkiewicz K."/>
            <person name="Wedrychowicz H."/>
        </authorList>
    </citation>
    <scope>NUCLEOTIDE SEQUENCE [LARGE SCALE GENOMIC DNA]</scope>
    <source>
        <strain evidence="1 2">DSM 44523</strain>
    </source>
</reference>
<dbReference type="RefSeq" id="WP_073489044.1">
    <property type="nucleotide sequence ID" value="NZ_FQVN01000013.1"/>
</dbReference>
<proteinExistence type="predicted"/>
<evidence type="ECO:0000313" key="1">
    <source>
        <dbReference type="EMBL" id="SHG73192.1"/>
    </source>
</evidence>
<protein>
    <submittedName>
        <fullName evidence="1">Uncharacterized protein</fullName>
    </submittedName>
</protein>
<dbReference type="Proteomes" id="UP000184501">
    <property type="component" value="Unassembled WGS sequence"/>
</dbReference>
<organism evidence="1 2">
    <name type="scientific">Streptoalloteichus hindustanus</name>
    <dbReference type="NCBI Taxonomy" id="2017"/>
    <lineage>
        <taxon>Bacteria</taxon>
        <taxon>Bacillati</taxon>
        <taxon>Actinomycetota</taxon>
        <taxon>Actinomycetes</taxon>
        <taxon>Pseudonocardiales</taxon>
        <taxon>Pseudonocardiaceae</taxon>
        <taxon>Streptoalloteichus</taxon>
    </lineage>
</organism>
<evidence type="ECO:0000313" key="2">
    <source>
        <dbReference type="Proteomes" id="UP000184501"/>
    </source>
</evidence>
<dbReference type="EMBL" id="FQVN01000013">
    <property type="protein sequence ID" value="SHG73192.1"/>
    <property type="molecule type" value="Genomic_DNA"/>
</dbReference>
<keyword evidence="2" id="KW-1185">Reference proteome</keyword>
<gene>
    <name evidence="1" type="ORF">SAMN05444320_11318</name>
</gene>
<name>A0A1M5M7G0_STRHI</name>
<sequence length="130" mass="15216">MGAFTKRAGDITAAVVYDERGHLFVWQQSLEDRDEVRVLYPRERRLVEQGEVPVLRLTVRPYSGMVEGEGFYHKERFRFMGNLSDGVTWRTSKHQMTLNSKREGQMLEIRMDIQQEGRTINSTIVARLRV</sequence>